<keyword evidence="5 11" id="KW-0479">Metal-binding</keyword>
<dbReference type="PRINTS" id="PR00385">
    <property type="entry name" value="P450"/>
</dbReference>
<dbReference type="SUPFAM" id="SSF48264">
    <property type="entry name" value="Cytochrome P450"/>
    <property type="match status" value="1"/>
</dbReference>
<reference evidence="15" key="1">
    <citation type="submission" date="2013-06" db="EMBL/GenBank/DDBJ databases">
        <authorList>
            <person name="Zhao Q."/>
        </authorList>
    </citation>
    <scope>NUCLEOTIDE SEQUENCE</scope>
    <source>
        <strain evidence="15">cv. W1943</strain>
    </source>
</reference>
<keyword evidence="3 11" id="KW-0349">Heme</keyword>
<evidence type="ECO:0000256" key="6">
    <source>
        <dbReference type="ARBA" id="ARBA00022989"/>
    </source>
</evidence>
<name>A0A0E0QCU4_ORYRU</name>
<dbReference type="CDD" id="cd20640">
    <property type="entry name" value="CYP714"/>
    <property type="match status" value="1"/>
</dbReference>
<dbReference type="HOGENOM" id="CLU_001570_5_0_1"/>
<dbReference type="GO" id="GO:0016705">
    <property type="term" value="F:oxidoreductase activity, acting on paired donors, with incorporation or reduction of molecular oxygen"/>
    <property type="evidence" value="ECO:0007669"/>
    <property type="project" value="InterPro"/>
</dbReference>
<evidence type="ECO:0008006" key="16">
    <source>
        <dbReference type="Google" id="ProtNLM"/>
    </source>
</evidence>
<keyword evidence="9 12" id="KW-0503">Monooxygenase</keyword>
<keyword evidence="10 13" id="KW-0472">Membrane</keyword>
<dbReference type="Gene3D" id="1.10.630.10">
    <property type="entry name" value="Cytochrome P450"/>
    <property type="match status" value="1"/>
</dbReference>
<protein>
    <recommendedName>
        <fullName evidence="16">Cytochrome P450</fullName>
    </recommendedName>
</protein>
<feature type="binding site" description="axial binding residue" evidence="11">
    <location>
        <position position="472"/>
    </location>
    <ligand>
        <name>heme</name>
        <dbReference type="ChEBI" id="CHEBI:30413"/>
    </ligand>
    <ligandPart>
        <name>Fe</name>
        <dbReference type="ChEBI" id="CHEBI:18248"/>
    </ligandPart>
</feature>
<evidence type="ECO:0000256" key="9">
    <source>
        <dbReference type="ARBA" id="ARBA00023033"/>
    </source>
</evidence>
<dbReference type="InterPro" id="IPR017972">
    <property type="entry name" value="Cyt_P450_CS"/>
</dbReference>
<dbReference type="InterPro" id="IPR036396">
    <property type="entry name" value="Cyt_P450_sf"/>
</dbReference>
<dbReference type="InterPro" id="IPR050665">
    <property type="entry name" value="Cytochrome_P450_Monooxygen"/>
</dbReference>
<evidence type="ECO:0000256" key="13">
    <source>
        <dbReference type="SAM" id="Phobius"/>
    </source>
</evidence>
<dbReference type="PRINTS" id="PR00463">
    <property type="entry name" value="EP450I"/>
</dbReference>
<dbReference type="STRING" id="4529.A0A0E0QCU4"/>
<evidence type="ECO:0000313" key="14">
    <source>
        <dbReference type="EnsemblPlants" id="ORUFI07G27510.1"/>
    </source>
</evidence>
<dbReference type="GO" id="GO:0004497">
    <property type="term" value="F:monooxygenase activity"/>
    <property type="evidence" value="ECO:0007669"/>
    <property type="project" value="UniProtKB-KW"/>
</dbReference>
<dbReference type="PANTHER" id="PTHR24282:SF36">
    <property type="entry name" value="CYTOCHROME P450 714A1-RELATED"/>
    <property type="match status" value="1"/>
</dbReference>
<dbReference type="eggNOG" id="KOG0157">
    <property type="taxonomic scope" value="Eukaryota"/>
</dbReference>
<dbReference type="GO" id="GO:0005506">
    <property type="term" value="F:iron ion binding"/>
    <property type="evidence" value="ECO:0007669"/>
    <property type="project" value="InterPro"/>
</dbReference>
<sequence>MVVVVAAAMAAASLCCGVAAYLYYVLWLAPERLRAHLRRQGIGGPTPSFPYGNLADMRSHAAAAAGGKATGEGRQEGDIVHDYRQAVFPFYENWRKQYGPVFTYSVGNMVFLHVSRPDIVRELSLCVSLDLGKSSYMKATHQPLFGEGILKSNGNAWAHQRKLIAPEFFPDKVKGMVDLMVDSAQVLVSSWEDRIDRSGGNALDLMIDDDIRAYSADVISRTCFGSSYVKGKQIFDMIRELQKTVSTKKQNLLAEMTGLSFLFPTASRRAAWRLNGRVRALILDLVGENGEEDGGNLLSAMLRSARGGGGGGGEVAAAAEDFVVDNCKNIYFAGYESTAVTAAWCLMLLALHPEWQDRVRDEVQAACCGGGGRSPDFPALQKMKNLTMVIQETLRLYPAGAVVSRQALRELSLGGVRVPRGVNIYVPVSTLHLDAELWGGGAGAAEFDPARFADARPPLHAYLPFGAGARTCLGQTFAMAELKVLLSLVLCRFEVALSPEYVHSPAHKLIVEAEHGVRLVLKKVRSKCDWAGFD</sequence>
<evidence type="ECO:0000256" key="2">
    <source>
        <dbReference type="ARBA" id="ARBA00010617"/>
    </source>
</evidence>
<evidence type="ECO:0000256" key="5">
    <source>
        <dbReference type="ARBA" id="ARBA00022723"/>
    </source>
</evidence>
<keyword evidence="7 12" id="KW-0560">Oxidoreductase</keyword>
<keyword evidence="6 13" id="KW-1133">Transmembrane helix</keyword>
<dbReference type="PROSITE" id="PS00086">
    <property type="entry name" value="CYTOCHROME_P450"/>
    <property type="match status" value="1"/>
</dbReference>
<evidence type="ECO:0000256" key="11">
    <source>
        <dbReference type="PIRSR" id="PIRSR602401-1"/>
    </source>
</evidence>
<dbReference type="Gramene" id="ORUFI07G27510.1">
    <property type="protein sequence ID" value="ORUFI07G27510.1"/>
    <property type="gene ID" value="ORUFI07G27510"/>
</dbReference>
<feature type="transmembrane region" description="Helical" evidence="13">
    <location>
        <begin position="6"/>
        <end position="29"/>
    </location>
</feature>
<keyword evidence="8 11" id="KW-0408">Iron</keyword>
<evidence type="ECO:0000256" key="12">
    <source>
        <dbReference type="RuleBase" id="RU000461"/>
    </source>
</evidence>
<evidence type="ECO:0000256" key="8">
    <source>
        <dbReference type="ARBA" id="ARBA00023004"/>
    </source>
</evidence>
<evidence type="ECO:0000256" key="7">
    <source>
        <dbReference type="ARBA" id="ARBA00023002"/>
    </source>
</evidence>
<dbReference type="EnsemblPlants" id="ORUFI07G27510.1">
    <property type="protein sequence ID" value="ORUFI07G27510.1"/>
    <property type="gene ID" value="ORUFI07G27510"/>
</dbReference>
<comment type="cofactor">
    <cofactor evidence="11">
        <name>heme</name>
        <dbReference type="ChEBI" id="CHEBI:30413"/>
    </cofactor>
</comment>
<evidence type="ECO:0000256" key="10">
    <source>
        <dbReference type="ARBA" id="ARBA00023136"/>
    </source>
</evidence>
<keyword evidence="15" id="KW-1185">Reference proteome</keyword>
<dbReference type="OMA" id="NMVFLHV"/>
<dbReference type="InterPro" id="IPR002401">
    <property type="entry name" value="Cyt_P450_E_grp-I"/>
</dbReference>
<comment type="similarity">
    <text evidence="2 12">Belongs to the cytochrome P450 family.</text>
</comment>
<dbReference type="GO" id="GO:0006629">
    <property type="term" value="P:lipid metabolic process"/>
    <property type="evidence" value="ECO:0007669"/>
    <property type="project" value="UniProtKB-ARBA"/>
</dbReference>
<keyword evidence="4 13" id="KW-0812">Transmembrane</keyword>
<proteinExistence type="inferred from homology"/>
<dbReference type="Pfam" id="PF00067">
    <property type="entry name" value="p450"/>
    <property type="match status" value="1"/>
</dbReference>
<comment type="subcellular location">
    <subcellularLocation>
        <location evidence="1">Membrane</location>
    </subcellularLocation>
</comment>
<dbReference type="Proteomes" id="UP000008022">
    <property type="component" value="Unassembled WGS sequence"/>
</dbReference>
<evidence type="ECO:0000256" key="1">
    <source>
        <dbReference type="ARBA" id="ARBA00004370"/>
    </source>
</evidence>
<dbReference type="InterPro" id="IPR001128">
    <property type="entry name" value="Cyt_P450"/>
</dbReference>
<evidence type="ECO:0000256" key="3">
    <source>
        <dbReference type="ARBA" id="ARBA00022617"/>
    </source>
</evidence>
<reference evidence="14" key="2">
    <citation type="submission" date="2015-06" db="UniProtKB">
        <authorList>
            <consortium name="EnsemblPlants"/>
        </authorList>
    </citation>
    <scope>IDENTIFICATION</scope>
</reference>
<dbReference type="AlphaFoldDB" id="A0A0E0QCU4"/>
<dbReference type="PANTHER" id="PTHR24282">
    <property type="entry name" value="CYTOCHROME P450 FAMILY MEMBER"/>
    <property type="match status" value="1"/>
</dbReference>
<organism evidence="14 15">
    <name type="scientific">Oryza rufipogon</name>
    <name type="common">Brownbeard rice</name>
    <name type="synonym">Asian wild rice</name>
    <dbReference type="NCBI Taxonomy" id="4529"/>
    <lineage>
        <taxon>Eukaryota</taxon>
        <taxon>Viridiplantae</taxon>
        <taxon>Streptophyta</taxon>
        <taxon>Embryophyta</taxon>
        <taxon>Tracheophyta</taxon>
        <taxon>Spermatophyta</taxon>
        <taxon>Magnoliopsida</taxon>
        <taxon>Liliopsida</taxon>
        <taxon>Poales</taxon>
        <taxon>Poaceae</taxon>
        <taxon>BOP clade</taxon>
        <taxon>Oryzoideae</taxon>
        <taxon>Oryzeae</taxon>
        <taxon>Oryzinae</taxon>
        <taxon>Oryza</taxon>
    </lineage>
</organism>
<evidence type="ECO:0000256" key="4">
    <source>
        <dbReference type="ARBA" id="ARBA00022692"/>
    </source>
</evidence>
<accession>A0A0E0QCU4</accession>
<dbReference type="GO" id="GO:0016020">
    <property type="term" value="C:membrane"/>
    <property type="evidence" value="ECO:0007669"/>
    <property type="project" value="UniProtKB-SubCell"/>
</dbReference>
<evidence type="ECO:0000313" key="15">
    <source>
        <dbReference type="Proteomes" id="UP000008022"/>
    </source>
</evidence>
<dbReference type="GO" id="GO:0020037">
    <property type="term" value="F:heme binding"/>
    <property type="evidence" value="ECO:0007669"/>
    <property type="project" value="InterPro"/>
</dbReference>